<evidence type="ECO:0000256" key="7">
    <source>
        <dbReference type="ARBA" id="ARBA00023125"/>
    </source>
</evidence>
<dbReference type="RefSeq" id="YP_009272550.1">
    <property type="nucleotide sequence ID" value="NC_030792.1"/>
</dbReference>
<reference evidence="9 11" key="3">
    <citation type="submission" date="2015-11" db="EMBL/GenBank/DDBJ databases">
        <title>Next-gen sequencing and molecular characterization of equine adenovirus serotype 1 isolated from healthy equines in India.</title>
        <authorList>
            <person name="Appaiahgari M.B."/>
            <person name="Gulati B.R."/>
            <person name="Singh A."/>
            <person name="Kathaperumal K."/>
            <person name="Vrati S."/>
        </authorList>
    </citation>
    <scope>NUCLEOTIDE SEQUENCE [LARGE SCALE GENOMIC DNA]</scope>
    <source>
        <strain evidence="9">H9NS</strain>
    </source>
</reference>
<keyword evidence="3" id="KW-1188">Viral release from host cell</keyword>
<dbReference type="EMBL" id="JN418926">
    <property type="protein sequence ID" value="AEP16415.1"/>
    <property type="molecule type" value="Genomic_DNA"/>
</dbReference>
<reference evidence="8" key="1">
    <citation type="submission" date="2011-08" db="EMBL/GenBank/DDBJ databases">
        <authorList>
            <person name="Cavanagh H.M.A."/>
            <person name="Mahony T.J."/>
            <person name="Vanniasinkam T."/>
        </authorList>
    </citation>
    <scope>NUCLEOTIDE SEQUENCE</scope>
    <source>
        <strain evidence="8">M1</strain>
    </source>
</reference>
<keyword evidence="6" id="KW-0118">Viral capsid assembly</keyword>
<gene>
    <name evidence="8" type="primary">pV</name>
</gene>
<name>G5CZ84_ADEE1</name>
<dbReference type="OrthoDB" id="9492at10239"/>
<evidence type="ECO:0000313" key="10">
    <source>
        <dbReference type="Proteomes" id="UP000134836"/>
    </source>
</evidence>
<evidence type="ECO:0000256" key="2">
    <source>
        <dbReference type="ARBA" id="ARBA00022562"/>
    </source>
</evidence>
<reference evidence="8 10" key="2">
    <citation type="journal article" date="2012" name="Vet. Microbiol.">
        <title>Genetic characterization of equine adenovirus type 1.</title>
        <authorList>
            <person name="Cavanagh H.M."/>
            <person name="Mahony T.J."/>
            <person name="Vanniasinkam T."/>
        </authorList>
    </citation>
    <scope>NUCLEOTIDE SEQUENCE [LARGE SCALE GENOMIC DNA]</scope>
    <source>
        <strain evidence="8">M1</strain>
    </source>
</reference>
<dbReference type="KEGG" id="vg:28544336"/>
<organismHost>
    <name type="scientific">Equus caballus</name>
    <name type="common">Horse</name>
    <dbReference type="NCBI Taxonomy" id="9796"/>
</organismHost>
<evidence type="ECO:0000256" key="3">
    <source>
        <dbReference type="ARBA" id="ARBA00022612"/>
    </source>
</evidence>
<evidence type="ECO:0000313" key="8">
    <source>
        <dbReference type="EMBL" id="AEP16415.1"/>
    </source>
</evidence>
<dbReference type="EMBL" id="KU133477">
    <property type="protein sequence ID" value="ANG08560.1"/>
    <property type="molecule type" value="Genomic_DNA"/>
</dbReference>
<keyword evidence="2" id="KW-1048">Host nucleus</keyword>
<dbReference type="InterPro" id="IPR005608">
    <property type="entry name" value="Adeno_V"/>
</dbReference>
<organism evidence="8 10">
    <name type="scientific">Equine adenovirus A serotype 1</name>
    <name type="common">EAdV-1</name>
    <name type="synonym">Equine adenovirus 1</name>
    <dbReference type="NCBI Taxonomy" id="46916"/>
    <lineage>
        <taxon>Viruses</taxon>
        <taxon>Varidnaviria</taxon>
        <taxon>Bamfordvirae</taxon>
        <taxon>Preplasmiviricota</taxon>
        <taxon>Polisuviricotina</taxon>
        <taxon>Pharingeaviricetes</taxon>
        <taxon>Rowavirales</taxon>
        <taxon>Adenoviridae</taxon>
        <taxon>Mastadenovirus</taxon>
        <taxon>Mastadenovirus equi</taxon>
        <taxon>Equine mastadenovirus A</taxon>
    </lineage>
</organism>
<accession>G5CZ84</accession>
<keyword evidence="5" id="KW-0426">Late protein</keyword>
<proteinExistence type="inferred from homology"/>
<evidence type="ECO:0000256" key="5">
    <source>
        <dbReference type="ARBA" id="ARBA00022921"/>
    </source>
</evidence>
<evidence type="ECO:0000256" key="4">
    <source>
        <dbReference type="ARBA" id="ARBA00022844"/>
    </source>
</evidence>
<keyword evidence="10" id="KW-1185">Reference proteome</keyword>
<dbReference type="GeneID" id="28544336"/>
<dbReference type="GO" id="GO:0003677">
    <property type="term" value="F:DNA binding"/>
    <property type="evidence" value="ECO:0007669"/>
    <property type="project" value="UniProtKB-KW"/>
</dbReference>
<dbReference type="Pfam" id="PF03910">
    <property type="entry name" value="Adeno_PV"/>
    <property type="match status" value="1"/>
</dbReference>
<keyword evidence="7" id="KW-0238">DNA-binding</keyword>
<evidence type="ECO:0000256" key="6">
    <source>
        <dbReference type="ARBA" id="ARBA00022950"/>
    </source>
</evidence>
<dbReference type="Proteomes" id="UP000138550">
    <property type="component" value="Segment"/>
</dbReference>
<evidence type="ECO:0000313" key="9">
    <source>
        <dbReference type="EMBL" id="ANG08560.1"/>
    </source>
</evidence>
<comment type="similarity">
    <text evidence="1">Belongs to the adenoviridae core-capsid bridging protein family.</text>
</comment>
<dbReference type="Proteomes" id="UP000134836">
    <property type="component" value="Segment"/>
</dbReference>
<keyword evidence="9" id="KW-0167">Capsid protein</keyword>
<dbReference type="GO" id="GO:0019028">
    <property type="term" value="C:viral capsid"/>
    <property type="evidence" value="ECO:0007669"/>
    <property type="project" value="UniProtKB-KW"/>
</dbReference>
<evidence type="ECO:0000256" key="1">
    <source>
        <dbReference type="ARBA" id="ARBA00008293"/>
    </source>
</evidence>
<protein>
    <submittedName>
        <fullName evidence="9">Minor coat protein</fullName>
    </submittedName>
    <submittedName>
        <fullName evidence="8">Minor core protein</fullName>
    </submittedName>
</protein>
<keyword evidence="4" id="KW-0946">Virion</keyword>
<evidence type="ECO:0000313" key="11">
    <source>
        <dbReference type="Proteomes" id="UP000138550"/>
    </source>
</evidence>
<sequence>MSAISRAIKQELLEGILPEVYMLPETRRRIQAEGRAKVDVKTLVKAKSKAARAARRAKDDEVEFVRQSAPRRPYNWRGRRVRAVVRPGVPVVFTPGQRSSVRAKRVFDEVYADSDLLDQAEARDNEFAYGKRARILTDRNPTPSQVPLTDQQLVVAPGQARLLPTVQVLMSKDVKQESVLPVSKRESGDVKVEDHGVHPVAPGLGVQTVDIKVPLKRRRGGDDDLTAIKRIKDEGPLETTLKMEYAEPAEVTNFDPGVEPGTLFQTAATDAAVASARPIAVPRTRRRVMVNSQPPVEVMEVQQGAAAPATSVSPTAAAAAAAAAVGAASTSRWGPANNIFPDYRYHPSITVPARRNARRALRYGPANAILPDYRLHPSMLVTPPVARTVRTVRRRTTTRRLRRRRTTRRAAFVAPAYTSSGIPLPRGVRYHPTINVLTRSA</sequence>